<name>A0A6A5QZ19_AMPQU</name>
<dbReference type="AlphaFoldDB" id="A0A6A5QZ19"/>
<sequence>MPPKKAKPSLDNAVSLWPSNNPHDSANHDPLHKVSLFDYGFNHLNIAVPEPMPYTDPPALPVAPTFKAPADEQRYLQTIASKLSLTKDFILKGNDLGLDSSLRMDKNATATLLAKGPITFNLYTQEIVRDLVNLRVKILDLGQNEAENDVALQQLAHEYLWVWRELKGVLVSLVPRARDEIMEKRAEDIMVEVLGESLVEV</sequence>
<evidence type="ECO:0000256" key="1">
    <source>
        <dbReference type="SAM" id="MobiDB-lite"/>
    </source>
</evidence>
<reference evidence="2" key="1">
    <citation type="journal article" date="2020" name="Stud. Mycol.">
        <title>101 Dothideomycetes genomes: a test case for predicting lifestyles and emergence of pathogens.</title>
        <authorList>
            <person name="Haridas S."/>
            <person name="Albert R."/>
            <person name="Binder M."/>
            <person name="Bloem J."/>
            <person name="Labutti K."/>
            <person name="Salamov A."/>
            <person name="Andreopoulos B."/>
            <person name="Baker S."/>
            <person name="Barry K."/>
            <person name="Bills G."/>
            <person name="Bluhm B."/>
            <person name="Cannon C."/>
            <person name="Castanera R."/>
            <person name="Culley D."/>
            <person name="Daum C."/>
            <person name="Ezra D."/>
            <person name="Gonzalez J."/>
            <person name="Henrissat B."/>
            <person name="Kuo A."/>
            <person name="Liang C."/>
            <person name="Lipzen A."/>
            <person name="Lutzoni F."/>
            <person name="Magnuson J."/>
            <person name="Mondo S."/>
            <person name="Nolan M."/>
            <person name="Ohm R."/>
            <person name="Pangilinan J."/>
            <person name="Park H.-J."/>
            <person name="Ramirez L."/>
            <person name="Alfaro M."/>
            <person name="Sun H."/>
            <person name="Tritt A."/>
            <person name="Yoshinaga Y."/>
            <person name="Zwiers L.-H."/>
            <person name="Turgeon B."/>
            <person name="Goodwin S."/>
            <person name="Spatafora J."/>
            <person name="Crous P."/>
            <person name="Grigoriev I."/>
        </authorList>
    </citation>
    <scope>NUCLEOTIDE SEQUENCE</scope>
    <source>
        <strain evidence="2">HMLAC05119</strain>
    </source>
</reference>
<accession>A0A6A5QZ19</accession>
<dbReference type="EMBL" id="ML979133">
    <property type="protein sequence ID" value="KAF1919914.1"/>
    <property type="molecule type" value="Genomic_DNA"/>
</dbReference>
<evidence type="ECO:0000313" key="2">
    <source>
        <dbReference type="EMBL" id="KAF1919914.1"/>
    </source>
</evidence>
<evidence type="ECO:0000313" key="3">
    <source>
        <dbReference type="Proteomes" id="UP000800096"/>
    </source>
</evidence>
<gene>
    <name evidence="2" type="ORF">BDU57DRAFT_536850</name>
</gene>
<proteinExistence type="predicted"/>
<feature type="region of interest" description="Disordered" evidence="1">
    <location>
        <begin position="1"/>
        <end position="25"/>
    </location>
</feature>
<keyword evidence="3" id="KW-1185">Reference proteome</keyword>
<dbReference type="OrthoDB" id="3669106at2759"/>
<dbReference type="Proteomes" id="UP000800096">
    <property type="component" value="Unassembled WGS sequence"/>
</dbReference>
<organism evidence="2 3">
    <name type="scientific">Ampelomyces quisqualis</name>
    <name type="common">Powdery mildew agent</name>
    <dbReference type="NCBI Taxonomy" id="50730"/>
    <lineage>
        <taxon>Eukaryota</taxon>
        <taxon>Fungi</taxon>
        <taxon>Dikarya</taxon>
        <taxon>Ascomycota</taxon>
        <taxon>Pezizomycotina</taxon>
        <taxon>Dothideomycetes</taxon>
        <taxon>Pleosporomycetidae</taxon>
        <taxon>Pleosporales</taxon>
        <taxon>Pleosporineae</taxon>
        <taxon>Phaeosphaeriaceae</taxon>
        <taxon>Ampelomyces</taxon>
    </lineage>
</organism>
<protein>
    <submittedName>
        <fullName evidence="2">Uncharacterized protein</fullName>
    </submittedName>
</protein>